<dbReference type="AlphaFoldDB" id="A0A9P1EL97"/>
<name>A0A9P1EL97_CUSEU</name>
<organism evidence="1 2">
    <name type="scientific">Cuscuta europaea</name>
    <name type="common">European dodder</name>
    <dbReference type="NCBI Taxonomy" id="41803"/>
    <lineage>
        <taxon>Eukaryota</taxon>
        <taxon>Viridiplantae</taxon>
        <taxon>Streptophyta</taxon>
        <taxon>Embryophyta</taxon>
        <taxon>Tracheophyta</taxon>
        <taxon>Spermatophyta</taxon>
        <taxon>Magnoliopsida</taxon>
        <taxon>eudicotyledons</taxon>
        <taxon>Gunneridae</taxon>
        <taxon>Pentapetalae</taxon>
        <taxon>asterids</taxon>
        <taxon>lamiids</taxon>
        <taxon>Solanales</taxon>
        <taxon>Convolvulaceae</taxon>
        <taxon>Cuscuteae</taxon>
        <taxon>Cuscuta</taxon>
        <taxon>Cuscuta subgen. Cuscuta</taxon>
    </lineage>
</organism>
<accession>A0A9P1EL97</accession>
<evidence type="ECO:0000313" key="1">
    <source>
        <dbReference type="EMBL" id="CAH9115359.1"/>
    </source>
</evidence>
<proteinExistence type="predicted"/>
<sequence length="115" mass="13353">MVIMLLQNLENQLHHHSKGWVKNHRSLDMDSYDLTHGPWIFRSWSPLARQFSKDITKVKDDREREIIESRKALSREGPVNAHNPRKINLENELKSPCVVPSPEFGAYPSSAKHQT</sequence>
<keyword evidence="2" id="KW-1185">Reference proteome</keyword>
<evidence type="ECO:0000313" key="2">
    <source>
        <dbReference type="Proteomes" id="UP001152484"/>
    </source>
</evidence>
<feature type="non-terminal residue" evidence="1">
    <location>
        <position position="1"/>
    </location>
</feature>
<dbReference type="Proteomes" id="UP001152484">
    <property type="component" value="Unassembled WGS sequence"/>
</dbReference>
<protein>
    <submittedName>
        <fullName evidence="1">Uncharacterized protein</fullName>
    </submittedName>
</protein>
<dbReference type="EMBL" id="CAMAPE010000066">
    <property type="protein sequence ID" value="CAH9115359.1"/>
    <property type="molecule type" value="Genomic_DNA"/>
</dbReference>
<reference evidence="1" key="1">
    <citation type="submission" date="2022-07" db="EMBL/GenBank/DDBJ databases">
        <authorList>
            <person name="Macas J."/>
            <person name="Novak P."/>
            <person name="Neumann P."/>
        </authorList>
    </citation>
    <scope>NUCLEOTIDE SEQUENCE</scope>
</reference>
<comment type="caution">
    <text evidence="1">The sequence shown here is derived from an EMBL/GenBank/DDBJ whole genome shotgun (WGS) entry which is preliminary data.</text>
</comment>
<gene>
    <name evidence="1" type="ORF">CEURO_LOCUS20777</name>
</gene>